<reference evidence="2 3" key="1">
    <citation type="journal article" date="2021" name="Elife">
        <title>Chloroplast acquisition without the gene transfer in kleptoplastic sea slugs, Plakobranchus ocellatus.</title>
        <authorList>
            <person name="Maeda T."/>
            <person name="Takahashi S."/>
            <person name="Yoshida T."/>
            <person name="Shimamura S."/>
            <person name="Takaki Y."/>
            <person name="Nagai Y."/>
            <person name="Toyoda A."/>
            <person name="Suzuki Y."/>
            <person name="Arimoto A."/>
            <person name="Ishii H."/>
            <person name="Satoh N."/>
            <person name="Nishiyama T."/>
            <person name="Hasebe M."/>
            <person name="Maruyama T."/>
            <person name="Minagawa J."/>
            <person name="Obokata J."/>
            <person name="Shigenobu S."/>
        </authorList>
    </citation>
    <scope>NUCLEOTIDE SEQUENCE [LARGE SCALE GENOMIC DNA]</scope>
</reference>
<evidence type="ECO:0000256" key="1">
    <source>
        <dbReference type="SAM" id="MobiDB-lite"/>
    </source>
</evidence>
<feature type="compositionally biased region" description="Polar residues" evidence="1">
    <location>
        <begin position="58"/>
        <end position="71"/>
    </location>
</feature>
<keyword evidence="3" id="KW-1185">Reference proteome</keyword>
<sequence>MFTIGRQKTRWTRTPCCVIHRARGEGGMECARVTTEKVPKGQAIGDRLEIATEVSCRSQGGVDSQWSTNAPKITEREKKKEMKNKKKRQKKEKKDQKEKE</sequence>
<feature type="region of interest" description="Disordered" evidence="1">
    <location>
        <begin position="58"/>
        <end position="100"/>
    </location>
</feature>
<organism evidence="2 3">
    <name type="scientific">Plakobranchus ocellatus</name>
    <dbReference type="NCBI Taxonomy" id="259542"/>
    <lineage>
        <taxon>Eukaryota</taxon>
        <taxon>Metazoa</taxon>
        <taxon>Spiralia</taxon>
        <taxon>Lophotrochozoa</taxon>
        <taxon>Mollusca</taxon>
        <taxon>Gastropoda</taxon>
        <taxon>Heterobranchia</taxon>
        <taxon>Euthyneura</taxon>
        <taxon>Panpulmonata</taxon>
        <taxon>Sacoglossa</taxon>
        <taxon>Placobranchoidea</taxon>
        <taxon>Plakobranchidae</taxon>
        <taxon>Plakobranchus</taxon>
    </lineage>
</organism>
<protein>
    <submittedName>
        <fullName evidence="2">Uncharacterized protein</fullName>
    </submittedName>
</protein>
<accession>A0AAV3Y895</accession>
<feature type="compositionally biased region" description="Basic residues" evidence="1">
    <location>
        <begin position="81"/>
        <end position="91"/>
    </location>
</feature>
<gene>
    <name evidence="2" type="ORF">PoB_000520700</name>
</gene>
<evidence type="ECO:0000313" key="3">
    <source>
        <dbReference type="Proteomes" id="UP000735302"/>
    </source>
</evidence>
<evidence type="ECO:0000313" key="2">
    <source>
        <dbReference type="EMBL" id="GFN78701.1"/>
    </source>
</evidence>
<proteinExistence type="predicted"/>
<dbReference type="Proteomes" id="UP000735302">
    <property type="component" value="Unassembled WGS sequence"/>
</dbReference>
<dbReference type="AlphaFoldDB" id="A0AAV3Y895"/>
<dbReference type="EMBL" id="BLXT01000597">
    <property type="protein sequence ID" value="GFN78701.1"/>
    <property type="molecule type" value="Genomic_DNA"/>
</dbReference>
<comment type="caution">
    <text evidence="2">The sequence shown here is derived from an EMBL/GenBank/DDBJ whole genome shotgun (WGS) entry which is preliminary data.</text>
</comment>
<name>A0AAV3Y895_9GAST</name>